<evidence type="ECO:0000256" key="1">
    <source>
        <dbReference type="ARBA" id="ARBA00009986"/>
    </source>
</evidence>
<organism evidence="6 7">
    <name type="scientific">Pseudocohnilembus persalinus</name>
    <name type="common">Ciliate</name>
    <dbReference type="NCBI Taxonomy" id="266149"/>
    <lineage>
        <taxon>Eukaryota</taxon>
        <taxon>Sar</taxon>
        <taxon>Alveolata</taxon>
        <taxon>Ciliophora</taxon>
        <taxon>Intramacronucleata</taxon>
        <taxon>Oligohymenophorea</taxon>
        <taxon>Scuticociliatia</taxon>
        <taxon>Philasterida</taxon>
        <taxon>Pseudocohnilembidae</taxon>
        <taxon>Pseudocohnilembus</taxon>
    </lineage>
</organism>
<comment type="caution">
    <text evidence="6">The sequence shown here is derived from an EMBL/GenBank/DDBJ whole genome shotgun (WGS) entry which is preliminary data.</text>
</comment>
<keyword evidence="4" id="KW-0520">NAD</keyword>
<accession>A0A0V0R0P0</accession>
<dbReference type="Pfam" id="PF00171">
    <property type="entry name" value="Aldedh"/>
    <property type="match status" value="1"/>
</dbReference>
<dbReference type="Gene3D" id="3.40.605.10">
    <property type="entry name" value="Aldehyde Dehydrogenase, Chain A, domain 1"/>
    <property type="match status" value="1"/>
</dbReference>
<dbReference type="SUPFAM" id="SSF53720">
    <property type="entry name" value="ALDH-like"/>
    <property type="match status" value="1"/>
</dbReference>
<dbReference type="InterPro" id="IPR016161">
    <property type="entry name" value="Ald_DH/histidinol_DH"/>
</dbReference>
<evidence type="ECO:0000259" key="5">
    <source>
        <dbReference type="Pfam" id="PF00171"/>
    </source>
</evidence>
<evidence type="ECO:0000256" key="3">
    <source>
        <dbReference type="ARBA" id="ARBA00023002"/>
    </source>
</evidence>
<dbReference type="OrthoDB" id="310895at2759"/>
<dbReference type="EMBL" id="LDAU01000081">
    <property type="protein sequence ID" value="KRX07720.1"/>
    <property type="molecule type" value="Genomic_DNA"/>
</dbReference>
<evidence type="ECO:0000256" key="2">
    <source>
        <dbReference type="ARBA" id="ARBA00011881"/>
    </source>
</evidence>
<sequence>MSLAFNKYPFLKELGLKEDNLGCYYGGKWSGQGQTWTSVNPTTGEQIARIKLATKQEYEEAVKCMEKGKDQWMNTPTPLRGEIVRQLGVELRNKKEALGALVSLEMGKIKSEGLGEVQEGIDIFDMACGISRAINGQVIPSERPNHFMMEQWNPLGLIGCITAFNFPVAVLTWNLALAMICGDLTLWKGAESTSLVSVAMTKIVADVLEKNNVPPGVLTLVQGTGQEIGEAIIHDPRIALVSFTGSTRIGKRVSEVVNKRFGKTLLELGGNNSLIVAEDANLELVLKGSLFAAVGTCGQRCTSLRRLIIHRSKFDSLVNALTQAYKTIPMGDPLDSKTLLGPLHSKNQVEEYVKGIEEIKKQGGKILYGGKTVNRPGNFVMPTIVEIDHRAPIVQTELFMPILYVMKFDTIEEAIKINNNVPQGLSSSLFTNDVKNVFKWTGPSGSDCGIVNVNIGPSGAEIGGAFGGEKETGGGRESGSDAWKQYMRRSTCTINYGKDLPLAQGVKFDAKL</sequence>
<dbReference type="InterPro" id="IPR016162">
    <property type="entry name" value="Ald_DH_N"/>
</dbReference>
<protein>
    <submittedName>
        <fullName evidence="6">Aldehyde/histidinol dehydrogenase</fullName>
    </submittedName>
</protein>
<keyword evidence="3" id="KW-0560">Oxidoreductase</keyword>
<proteinExistence type="inferred from homology"/>
<comment type="similarity">
    <text evidence="1">Belongs to the aldehyde dehydrogenase family.</text>
</comment>
<dbReference type="GO" id="GO:0004029">
    <property type="term" value="F:aldehyde dehydrogenase (NAD+) activity"/>
    <property type="evidence" value="ECO:0007669"/>
    <property type="project" value="InterPro"/>
</dbReference>
<dbReference type="Proteomes" id="UP000054937">
    <property type="component" value="Unassembled WGS sequence"/>
</dbReference>
<dbReference type="PANTHER" id="PTHR43521">
    <property type="entry name" value="ALPHA-AMINOADIPIC SEMIALDEHYDE DEHYDROGENASE"/>
    <property type="match status" value="1"/>
</dbReference>
<dbReference type="OMA" id="DAWKVYM"/>
<evidence type="ECO:0000256" key="4">
    <source>
        <dbReference type="ARBA" id="ARBA00023027"/>
    </source>
</evidence>
<reference evidence="6 7" key="1">
    <citation type="journal article" date="2015" name="Sci. Rep.">
        <title>Genome of the facultative scuticociliatosis pathogen Pseudocohnilembus persalinus provides insight into its virulence through horizontal gene transfer.</title>
        <authorList>
            <person name="Xiong J."/>
            <person name="Wang G."/>
            <person name="Cheng J."/>
            <person name="Tian M."/>
            <person name="Pan X."/>
            <person name="Warren A."/>
            <person name="Jiang C."/>
            <person name="Yuan D."/>
            <person name="Miao W."/>
        </authorList>
    </citation>
    <scope>NUCLEOTIDE SEQUENCE [LARGE SCALE GENOMIC DNA]</scope>
    <source>
        <strain evidence="6">36N120E</strain>
    </source>
</reference>
<gene>
    <name evidence="6" type="ORF">PPERSA_05783</name>
</gene>
<name>A0A0V0R0P0_PSEPJ</name>
<comment type="subunit">
    <text evidence="2">Homotetramer.</text>
</comment>
<evidence type="ECO:0000313" key="6">
    <source>
        <dbReference type="EMBL" id="KRX07720.1"/>
    </source>
</evidence>
<evidence type="ECO:0000313" key="7">
    <source>
        <dbReference type="Proteomes" id="UP000054937"/>
    </source>
</evidence>
<dbReference type="PANTHER" id="PTHR43521:SF1">
    <property type="entry name" value="ALPHA-AMINOADIPIC SEMIALDEHYDE DEHYDROGENASE"/>
    <property type="match status" value="1"/>
</dbReference>
<dbReference type="InterPro" id="IPR016163">
    <property type="entry name" value="Ald_DH_C"/>
</dbReference>
<dbReference type="InterPro" id="IPR044638">
    <property type="entry name" value="ALDH7A1-like"/>
</dbReference>
<dbReference type="FunFam" id="3.40.309.10:FF:000018">
    <property type="entry name" value="Alpha-aminoadipic semialdehyde dehydrogenase"/>
    <property type="match status" value="1"/>
</dbReference>
<dbReference type="CDD" id="cd07130">
    <property type="entry name" value="ALDH_F7_AASADH"/>
    <property type="match status" value="1"/>
</dbReference>
<dbReference type="InParanoid" id="A0A0V0R0P0"/>
<keyword evidence="7" id="KW-1185">Reference proteome</keyword>
<dbReference type="Gene3D" id="3.40.309.10">
    <property type="entry name" value="Aldehyde Dehydrogenase, Chain A, domain 2"/>
    <property type="match status" value="1"/>
</dbReference>
<feature type="domain" description="Aldehyde dehydrogenase" evidence="5">
    <location>
        <begin position="32"/>
        <end position="490"/>
    </location>
</feature>
<dbReference type="AlphaFoldDB" id="A0A0V0R0P0"/>
<dbReference type="InterPro" id="IPR015590">
    <property type="entry name" value="Aldehyde_DH_dom"/>
</dbReference>